<feature type="chain" id="PRO_5018649125" description="Lipoprotein" evidence="1">
    <location>
        <begin position="23"/>
        <end position="121"/>
    </location>
</feature>
<accession>A0A3S4U8J7</accession>
<reference evidence="2 3" key="1">
    <citation type="submission" date="2018-12" db="EMBL/GenBank/DDBJ databases">
        <authorList>
            <consortium name="Pathogen Informatics"/>
        </authorList>
    </citation>
    <scope>NUCLEOTIDE SEQUENCE [LARGE SCALE GENOMIC DNA]</scope>
    <source>
        <strain evidence="2 3">NCTC8284</strain>
    </source>
</reference>
<gene>
    <name evidence="2" type="ORF">NCTC8284_02995</name>
</gene>
<evidence type="ECO:0000256" key="1">
    <source>
        <dbReference type="SAM" id="SignalP"/>
    </source>
</evidence>
<protein>
    <recommendedName>
        <fullName evidence="4">Lipoprotein</fullName>
    </recommendedName>
</protein>
<keyword evidence="1" id="KW-0732">Signal</keyword>
<dbReference type="PROSITE" id="PS51257">
    <property type="entry name" value="PROKAR_LIPOPROTEIN"/>
    <property type="match status" value="1"/>
</dbReference>
<proteinExistence type="predicted"/>
<organism evidence="2 3">
    <name type="scientific">Rodentibacter pneumotropicus</name>
    <dbReference type="NCBI Taxonomy" id="758"/>
    <lineage>
        <taxon>Bacteria</taxon>
        <taxon>Pseudomonadati</taxon>
        <taxon>Pseudomonadota</taxon>
        <taxon>Gammaproteobacteria</taxon>
        <taxon>Pasteurellales</taxon>
        <taxon>Pasteurellaceae</taxon>
        <taxon>Rodentibacter</taxon>
    </lineage>
</organism>
<dbReference type="AlphaFoldDB" id="A0A3S4U8J7"/>
<dbReference type="KEGG" id="rpne:NCTC8284_02995"/>
<evidence type="ECO:0000313" key="2">
    <source>
        <dbReference type="EMBL" id="VEH67787.1"/>
    </source>
</evidence>
<sequence length="121" mass="13736">MKLKSLFLLTVTSLVMMGCSLSNEPSVNPRLIKPSTYSLSIYATDRANINVYSPKDDSVTAVSDEVEMEYSDEFYDTKGKLKRPITIDEYRKISQLIVLIQISKLLSKKKVKQILVQLLLC</sequence>
<dbReference type="Proteomes" id="UP000278733">
    <property type="component" value="Chromosome"/>
</dbReference>
<dbReference type="EMBL" id="LR134405">
    <property type="protein sequence ID" value="VEH67787.1"/>
    <property type="molecule type" value="Genomic_DNA"/>
</dbReference>
<evidence type="ECO:0000313" key="3">
    <source>
        <dbReference type="Proteomes" id="UP000278733"/>
    </source>
</evidence>
<evidence type="ECO:0008006" key="4">
    <source>
        <dbReference type="Google" id="ProtNLM"/>
    </source>
</evidence>
<feature type="signal peptide" evidence="1">
    <location>
        <begin position="1"/>
        <end position="22"/>
    </location>
</feature>
<name>A0A3S4U8J7_9PAST</name>